<dbReference type="Proteomes" id="UP000184073">
    <property type="component" value="Unassembled WGS sequence"/>
</dbReference>
<evidence type="ECO:0000313" key="2">
    <source>
        <dbReference type="EMBL" id="OJJ06099.1"/>
    </source>
</evidence>
<protein>
    <submittedName>
        <fullName evidence="2">Uncharacterized protein</fullName>
    </submittedName>
</protein>
<sequence length="158" mass="18071">MKTKRRRGERKREEMPQARFFVQRFLHCTSYTCFPTSTAKRFIGHFFKTLGRSDKHGLSHNHNRNRNSTPGQKDKGAILESKALSIYSPLVSIPFHVESTNRLIVSKAARNILTMRVGCGWNCRRPLPIASSYWASTGYHCSDDKEAERQGTLGRIGE</sequence>
<evidence type="ECO:0000313" key="3">
    <source>
        <dbReference type="Proteomes" id="UP000184073"/>
    </source>
</evidence>
<gene>
    <name evidence="2" type="ORF">ASPVEDRAFT_311840</name>
</gene>
<accession>A0A1L9PX37</accession>
<organism evidence="2 3">
    <name type="scientific">Aspergillus versicolor CBS 583.65</name>
    <dbReference type="NCBI Taxonomy" id="1036611"/>
    <lineage>
        <taxon>Eukaryota</taxon>
        <taxon>Fungi</taxon>
        <taxon>Dikarya</taxon>
        <taxon>Ascomycota</taxon>
        <taxon>Pezizomycotina</taxon>
        <taxon>Eurotiomycetes</taxon>
        <taxon>Eurotiomycetidae</taxon>
        <taxon>Eurotiales</taxon>
        <taxon>Aspergillaceae</taxon>
        <taxon>Aspergillus</taxon>
        <taxon>Aspergillus subgen. Nidulantes</taxon>
    </lineage>
</organism>
<dbReference type="VEuPathDB" id="FungiDB:ASPVEDRAFT_311840"/>
<feature type="region of interest" description="Disordered" evidence="1">
    <location>
        <begin position="54"/>
        <end position="74"/>
    </location>
</feature>
<dbReference type="GeneID" id="63725947"/>
<reference evidence="3" key="1">
    <citation type="journal article" date="2017" name="Genome Biol.">
        <title>Comparative genomics reveals high biological diversity and specific adaptations in the industrially and medically important fungal genus Aspergillus.</title>
        <authorList>
            <person name="de Vries R.P."/>
            <person name="Riley R."/>
            <person name="Wiebenga A."/>
            <person name="Aguilar-Osorio G."/>
            <person name="Amillis S."/>
            <person name="Uchima C.A."/>
            <person name="Anderluh G."/>
            <person name="Asadollahi M."/>
            <person name="Askin M."/>
            <person name="Barry K."/>
            <person name="Battaglia E."/>
            <person name="Bayram O."/>
            <person name="Benocci T."/>
            <person name="Braus-Stromeyer S.A."/>
            <person name="Caldana C."/>
            <person name="Canovas D."/>
            <person name="Cerqueira G.C."/>
            <person name="Chen F."/>
            <person name="Chen W."/>
            <person name="Choi C."/>
            <person name="Clum A."/>
            <person name="Dos Santos R.A."/>
            <person name="Damasio A.R."/>
            <person name="Diallinas G."/>
            <person name="Emri T."/>
            <person name="Fekete E."/>
            <person name="Flipphi M."/>
            <person name="Freyberg S."/>
            <person name="Gallo A."/>
            <person name="Gournas C."/>
            <person name="Habgood R."/>
            <person name="Hainaut M."/>
            <person name="Harispe M.L."/>
            <person name="Henrissat B."/>
            <person name="Hilden K.S."/>
            <person name="Hope R."/>
            <person name="Hossain A."/>
            <person name="Karabika E."/>
            <person name="Karaffa L."/>
            <person name="Karanyi Z."/>
            <person name="Krasevec N."/>
            <person name="Kuo A."/>
            <person name="Kusch H."/>
            <person name="LaButti K."/>
            <person name="Lagendijk E.L."/>
            <person name="Lapidus A."/>
            <person name="Levasseur A."/>
            <person name="Lindquist E."/>
            <person name="Lipzen A."/>
            <person name="Logrieco A.F."/>
            <person name="MacCabe A."/>
            <person name="Maekelae M.R."/>
            <person name="Malavazi I."/>
            <person name="Melin P."/>
            <person name="Meyer V."/>
            <person name="Mielnichuk N."/>
            <person name="Miskei M."/>
            <person name="Molnar A.P."/>
            <person name="Mule G."/>
            <person name="Ngan C.Y."/>
            <person name="Orejas M."/>
            <person name="Orosz E."/>
            <person name="Ouedraogo J.P."/>
            <person name="Overkamp K.M."/>
            <person name="Park H.-S."/>
            <person name="Perrone G."/>
            <person name="Piumi F."/>
            <person name="Punt P.J."/>
            <person name="Ram A.F."/>
            <person name="Ramon A."/>
            <person name="Rauscher S."/>
            <person name="Record E."/>
            <person name="Riano-Pachon D.M."/>
            <person name="Robert V."/>
            <person name="Roehrig J."/>
            <person name="Ruller R."/>
            <person name="Salamov A."/>
            <person name="Salih N.S."/>
            <person name="Samson R.A."/>
            <person name="Sandor E."/>
            <person name="Sanguinetti M."/>
            <person name="Schuetze T."/>
            <person name="Sepcic K."/>
            <person name="Shelest E."/>
            <person name="Sherlock G."/>
            <person name="Sophianopoulou V."/>
            <person name="Squina F.M."/>
            <person name="Sun H."/>
            <person name="Susca A."/>
            <person name="Todd R.B."/>
            <person name="Tsang A."/>
            <person name="Unkles S.E."/>
            <person name="van de Wiele N."/>
            <person name="van Rossen-Uffink D."/>
            <person name="Oliveira J.V."/>
            <person name="Vesth T.C."/>
            <person name="Visser J."/>
            <person name="Yu J.-H."/>
            <person name="Zhou M."/>
            <person name="Andersen M.R."/>
            <person name="Archer D.B."/>
            <person name="Baker S.E."/>
            <person name="Benoit I."/>
            <person name="Brakhage A.A."/>
            <person name="Braus G.H."/>
            <person name="Fischer R."/>
            <person name="Frisvad J.C."/>
            <person name="Goldman G.H."/>
            <person name="Houbraken J."/>
            <person name="Oakley B."/>
            <person name="Pocsi I."/>
            <person name="Scazzocchio C."/>
            <person name="Seiboth B."/>
            <person name="vanKuyk P.A."/>
            <person name="Wortman J."/>
            <person name="Dyer P.S."/>
            <person name="Grigoriev I.V."/>
        </authorList>
    </citation>
    <scope>NUCLEOTIDE SEQUENCE [LARGE SCALE GENOMIC DNA]</scope>
    <source>
        <strain evidence="3">CBS 583.65</strain>
    </source>
</reference>
<proteinExistence type="predicted"/>
<evidence type="ECO:0000256" key="1">
    <source>
        <dbReference type="SAM" id="MobiDB-lite"/>
    </source>
</evidence>
<dbReference type="EMBL" id="KV878134">
    <property type="protein sequence ID" value="OJJ06099.1"/>
    <property type="molecule type" value="Genomic_DNA"/>
</dbReference>
<keyword evidence="3" id="KW-1185">Reference proteome</keyword>
<name>A0A1L9PX37_ASPVE</name>
<dbReference type="AlphaFoldDB" id="A0A1L9PX37"/>
<dbReference type="RefSeq" id="XP_040671861.1">
    <property type="nucleotide sequence ID" value="XM_040810436.1"/>
</dbReference>